<dbReference type="GO" id="GO:0003700">
    <property type="term" value="F:DNA-binding transcription factor activity"/>
    <property type="evidence" value="ECO:0007669"/>
    <property type="project" value="InterPro"/>
</dbReference>
<dbReference type="PANTHER" id="PTHR46196">
    <property type="entry name" value="TRANSCRIPTION FACTOR BHLH155-LIKE ISOFORM X1-RELATED"/>
    <property type="match status" value="1"/>
</dbReference>
<dbReference type="EMBL" id="PNBA02000016">
    <property type="protein sequence ID" value="KAG6396895.1"/>
    <property type="molecule type" value="Genomic_DNA"/>
</dbReference>
<evidence type="ECO:0000256" key="4">
    <source>
        <dbReference type="ARBA" id="ARBA00023242"/>
    </source>
</evidence>
<dbReference type="Pfam" id="PF23176">
    <property type="entry name" value="bHLH_LHW"/>
    <property type="match status" value="1"/>
</dbReference>
<comment type="subcellular location">
    <subcellularLocation>
        <location evidence="1">Nucleus</location>
    </subcellularLocation>
</comment>
<dbReference type="AlphaFoldDB" id="A0A8X8WLA3"/>
<evidence type="ECO:0000259" key="6">
    <source>
        <dbReference type="PROSITE" id="PS50888"/>
    </source>
</evidence>
<feature type="compositionally biased region" description="Basic and acidic residues" evidence="5">
    <location>
        <begin position="435"/>
        <end position="444"/>
    </location>
</feature>
<reference evidence="7" key="2">
    <citation type="submission" date="2020-08" db="EMBL/GenBank/DDBJ databases">
        <title>Plant Genome Project.</title>
        <authorList>
            <person name="Zhang R.-G."/>
        </authorList>
    </citation>
    <scope>NUCLEOTIDE SEQUENCE</scope>
    <source>
        <strain evidence="7">Huo1</strain>
        <tissue evidence="7">Leaf</tissue>
    </source>
</reference>
<dbReference type="Pfam" id="PF14215">
    <property type="entry name" value="bHLH-MYC_N"/>
    <property type="match status" value="1"/>
</dbReference>
<comment type="caution">
    <text evidence="7">The sequence shown here is derived from an EMBL/GenBank/DDBJ whole genome shotgun (WGS) entry which is preliminary data.</text>
</comment>
<evidence type="ECO:0000256" key="5">
    <source>
        <dbReference type="SAM" id="MobiDB-lite"/>
    </source>
</evidence>
<feature type="compositionally biased region" description="Polar residues" evidence="5">
    <location>
        <begin position="373"/>
        <end position="382"/>
    </location>
</feature>
<evidence type="ECO:0000256" key="1">
    <source>
        <dbReference type="ARBA" id="ARBA00004123"/>
    </source>
</evidence>
<dbReference type="OrthoDB" id="1883654at2759"/>
<dbReference type="Proteomes" id="UP000298416">
    <property type="component" value="Unassembled WGS sequence"/>
</dbReference>
<gene>
    <name evidence="7" type="ORF">SASPL_143053</name>
</gene>
<feature type="region of interest" description="Disordered" evidence="5">
    <location>
        <begin position="373"/>
        <end position="394"/>
    </location>
</feature>
<evidence type="ECO:0000313" key="7">
    <source>
        <dbReference type="EMBL" id="KAG6396895.1"/>
    </source>
</evidence>
<name>A0A8X8WLA3_SALSN</name>
<organism evidence="7">
    <name type="scientific">Salvia splendens</name>
    <name type="common">Scarlet sage</name>
    <dbReference type="NCBI Taxonomy" id="180675"/>
    <lineage>
        <taxon>Eukaryota</taxon>
        <taxon>Viridiplantae</taxon>
        <taxon>Streptophyta</taxon>
        <taxon>Embryophyta</taxon>
        <taxon>Tracheophyta</taxon>
        <taxon>Spermatophyta</taxon>
        <taxon>Magnoliopsida</taxon>
        <taxon>eudicotyledons</taxon>
        <taxon>Gunneridae</taxon>
        <taxon>Pentapetalae</taxon>
        <taxon>asterids</taxon>
        <taxon>lamiids</taxon>
        <taxon>Lamiales</taxon>
        <taxon>Lamiaceae</taxon>
        <taxon>Nepetoideae</taxon>
        <taxon>Mentheae</taxon>
        <taxon>Salviinae</taxon>
        <taxon>Salvia</taxon>
        <taxon>Salvia subgen. Calosphace</taxon>
        <taxon>core Calosphace</taxon>
    </lineage>
</organism>
<reference evidence="7" key="1">
    <citation type="submission" date="2018-01" db="EMBL/GenBank/DDBJ databases">
        <authorList>
            <person name="Mao J.F."/>
        </authorList>
    </citation>
    <scope>NUCLEOTIDE SEQUENCE</scope>
    <source>
        <strain evidence="7">Huo1</strain>
        <tissue evidence="7">Leaf</tissue>
    </source>
</reference>
<keyword evidence="4" id="KW-0539">Nucleus</keyword>
<evidence type="ECO:0000256" key="2">
    <source>
        <dbReference type="ARBA" id="ARBA00023015"/>
    </source>
</evidence>
<keyword evidence="3" id="KW-0804">Transcription</keyword>
<protein>
    <recommendedName>
        <fullName evidence="6">BHLH domain-containing protein</fullName>
    </recommendedName>
</protein>
<feature type="region of interest" description="Disordered" evidence="5">
    <location>
        <begin position="408"/>
        <end position="463"/>
    </location>
</feature>
<dbReference type="GO" id="GO:0046983">
    <property type="term" value="F:protein dimerization activity"/>
    <property type="evidence" value="ECO:0007669"/>
    <property type="project" value="InterPro"/>
</dbReference>
<dbReference type="InterPro" id="IPR025610">
    <property type="entry name" value="MYC/MYB_N"/>
</dbReference>
<proteinExistence type="predicted"/>
<dbReference type="PANTHER" id="PTHR46196:SF2">
    <property type="entry name" value="TRANSCRIPTION FACTOR BHLH157"/>
    <property type="match status" value="1"/>
</dbReference>
<keyword evidence="2" id="KW-0805">Transcription regulation</keyword>
<dbReference type="InterPro" id="IPR043561">
    <property type="entry name" value="LHW-like"/>
</dbReference>
<accession>A0A8X8WLA3</accession>
<dbReference type="PROSITE" id="PS50888">
    <property type="entry name" value="BHLH"/>
    <property type="match status" value="1"/>
</dbReference>
<sequence length="667" mass="73650">MPAEMFDSMMKKTLKNLCSSYGWCYGLFWGFDQTNSLLLTLKDCYYEEQMGALIESMLMQAHVVGGGVIGQTAFAKNHLWLDLDAFYEGRNCAVSFDSLDIFQNDSEFFCQFSMGIKTIAVISVEPWGVVELGSTHKNPEMKDFVDQVQQVFREMNGIEALRNGTHLDSHFFDSGSLHLDSSFSSGIFHSENLMGADLLLDSTNFLDCSAYGDCSMLTSSWPHPTPLSEARDEQSCKDSSSNAPLILSKHISNAQDLSSSVITPTEKLSGLLTVEEYYGFSQLSSPHSSGLMKGSSLSGTTTTSLPANSLQSSVTYALRSNDDDKCSMGVERVEKNPVVWTGSECISQNVVGSKSNSLFSQLGLDHLLDTSSPCSFEDQPSSAAKRRRTGNFSWSQSQVKLDGILKPYDPEAKNSQVSKEPHSCVDDSCSMDASTSRRHEEQVKTKKKKAKPGSKPRPKDRQMIQDRLGELRELIPNGEKMSIDRLLERTIRHLNFMQSLSKHAASLKEIAKPKSMEVCQNQSNNGGDGGVTWAYEVGNDAMVCPLIIEDLSKSGQMLIEILCEEQGFFLEIVQIIRGFGLTILKGEMEARETKKIWAHFMVEAEGTRCVTRHEMFSSLIHLLQMTGQGAARESGGYGNVGISAFNSFQPSTSFPLNFGDALQCANL</sequence>
<feature type="domain" description="BHLH" evidence="6">
    <location>
        <begin position="448"/>
        <end position="497"/>
    </location>
</feature>
<dbReference type="GO" id="GO:0005634">
    <property type="term" value="C:nucleus"/>
    <property type="evidence" value="ECO:0007669"/>
    <property type="project" value="UniProtKB-SubCell"/>
</dbReference>
<evidence type="ECO:0000313" key="8">
    <source>
        <dbReference type="Proteomes" id="UP000298416"/>
    </source>
</evidence>
<evidence type="ECO:0000256" key="3">
    <source>
        <dbReference type="ARBA" id="ARBA00023163"/>
    </source>
</evidence>
<keyword evidence="8" id="KW-1185">Reference proteome</keyword>
<feature type="compositionally biased region" description="Basic residues" evidence="5">
    <location>
        <begin position="445"/>
        <end position="456"/>
    </location>
</feature>
<dbReference type="InterPro" id="IPR011598">
    <property type="entry name" value="bHLH_dom"/>
</dbReference>